<evidence type="ECO:0000256" key="1">
    <source>
        <dbReference type="SAM" id="MobiDB-lite"/>
    </source>
</evidence>
<gene>
    <name evidence="2" type="ORF">LCGC14_2349830</name>
</gene>
<comment type="caution">
    <text evidence="2">The sequence shown here is derived from an EMBL/GenBank/DDBJ whole genome shotgun (WGS) entry which is preliminary data.</text>
</comment>
<protein>
    <submittedName>
        <fullName evidence="2">Uncharacterized protein</fullName>
    </submittedName>
</protein>
<dbReference type="EMBL" id="LAZR01034185">
    <property type="protein sequence ID" value="KKL46020.1"/>
    <property type="molecule type" value="Genomic_DNA"/>
</dbReference>
<feature type="compositionally biased region" description="Basic and acidic residues" evidence="1">
    <location>
        <begin position="1"/>
        <end position="22"/>
    </location>
</feature>
<name>A0A0F9EM77_9ZZZZ</name>
<dbReference type="AlphaFoldDB" id="A0A0F9EM77"/>
<accession>A0A0F9EM77</accession>
<proteinExistence type="predicted"/>
<reference evidence="2" key="1">
    <citation type="journal article" date="2015" name="Nature">
        <title>Complex archaea that bridge the gap between prokaryotes and eukaryotes.</title>
        <authorList>
            <person name="Spang A."/>
            <person name="Saw J.H."/>
            <person name="Jorgensen S.L."/>
            <person name="Zaremba-Niedzwiedzka K."/>
            <person name="Martijn J."/>
            <person name="Lind A.E."/>
            <person name="van Eijk R."/>
            <person name="Schleper C."/>
            <person name="Guy L."/>
            <person name="Ettema T.J."/>
        </authorList>
    </citation>
    <scope>NUCLEOTIDE SEQUENCE</scope>
</reference>
<organism evidence="2">
    <name type="scientific">marine sediment metagenome</name>
    <dbReference type="NCBI Taxonomy" id="412755"/>
    <lineage>
        <taxon>unclassified sequences</taxon>
        <taxon>metagenomes</taxon>
        <taxon>ecological metagenomes</taxon>
    </lineage>
</organism>
<feature type="region of interest" description="Disordered" evidence="1">
    <location>
        <begin position="1"/>
        <end position="23"/>
    </location>
</feature>
<evidence type="ECO:0000313" key="2">
    <source>
        <dbReference type="EMBL" id="KKL46020.1"/>
    </source>
</evidence>
<sequence length="101" mass="11300">MEHNQAPEGRCKEGEMSREGESIRVNSQESIMIRANHLYAFRSGEWASCVRVACCDGRPCYMVTFADGTADAWPIADSQADYEFCSPRGVRCTFLSLEVLP</sequence>